<evidence type="ECO:0000313" key="1">
    <source>
        <dbReference type="EMBL" id="DAF85617.1"/>
    </source>
</evidence>
<proteinExistence type="predicted"/>
<reference evidence="1" key="1">
    <citation type="journal article" date="2021" name="Proc. Natl. Acad. Sci. U.S.A.">
        <title>A Catalog of Tens of Thousands of Viruses from Human Metagenomes Reveals Hidden Associations with Chronic Diseases.</title>
        <authorList>
            <person name="Tisza M.J."/>
            <person name="Buck C.B."/>
        </authorList>
    </citation>
    <scope>NUCLEOTIDE SEQUENCE</scope>
    <source>
        <strain evidence="1">Ct5jB2</strain>
    </source>
</reference>
<protein>
    <submittedName>
        <fullName evidence="1">Uncharacterized protein</fullName>
    </submittedName>
</protein>
<name>A0A8S5TTT7_9CAUD</name>
<accession>A0A8S5TTT7</accession>
<organism evidence="1">
    <name type="scientific">Siphoviridae sp. ct5jB2</name>
    <dbReference type="NCBI Taxonomy" id="2825337"/>
    <lineage>
        <taxon>Viruses</taxon>
        <taxon>Duplodnaviria</taxon>
        <taxon>Heunggongvirae</taxon>
        <taxon>Uroviricota</taxon>
        <taxon>Caudoviricetes</taxon>
    </lineage>
</organism>
<dbReference type="EMBL" id="BK015927">
    <property type="protein sequence ID" value="DAF85617.1"/>
    <property type="molecule type" value="Genomic_DNA"/>
</dbReference>
<sequence>MKKIITETGHLYIGSARQVLSLYKALDKRELAYPIFSDYPKVNKDKVYGISVDTINYSTGEIIYPEMCIVSADVILRTLFENDIDFNIYTQRRGEIQ</sequence>